<dbReference type="SMART" id="SM00487">
    <property type="entry name" value="DEXDc"/>
    <property type="match status" value="1"/>
</dbReference>
<dbReference type="PROSITE" id="PS51192">
    <property type="entry name" value="HELICASE_ATP_BIND_1"/>
    <property type="match status" value="1"/>
</dbReference>
<keyword evidence="9" id="KW-1185">Reference proteome</keyword>
<dbReference type="Gene3D" id="3.40.50.300">
    <property type="entry name" value="P-loop containing nucleotide triphosphate hydrolases"/>
    <property type="match status" value="2"/>
</dbReference>
<keyword evidence="3" id="KW-0067">ATP-binding</keyword>
<dbReference type="GO" id="GO:0003676">
    <property type="term" value="F:nucleic acid binding"/>
    <property type="evidence" value="ECO:0007669"/>
    <property type="project" value="InterPro"/>
</dbReference>
<dbReference type="VEuPathDB" id="FungiDB:CC1G_13450"/>
<evidence type="ECO:0000256" key="4">
    <source>
        <dbReference type="ARBA" id="ARBA00034617"/>
    </source>
</evidence>
<dbReference type="InterPro" id="IPR011545">
    <property type="entry name" value="DEAD/DEAH_box_helicase_dom"/>
</dbReference>
<dbReference type="Proteomes" id="UP000001861">
    <property type="component" value="Unassembled WGS sequence"/>
</dbReference>
<dbReference type="PANTHER" id="PTHR13710">
    <property type="entry name" value="DNA HELICASE RECQ FAMILY MEMBER"/>
    <property type="match status" value="1"/>
</dbReference>
<dbReference type="KEGG" id="cci:CC1G_13450"/>
<keyword evidence="8" id="KW-0378">Hydrolase</keyword>
<dbReference type="InterPro" id="IPR001650">
    <property type="entry name" value="Helicase_C-like"/>
</dbReference>
<evidence type="ECO:0000256" key="1">
    <source>
        <dbReference type="ARBA" id="ARBA00005446"/>
    </source>
</evidence>
<keyword evidence="8" id="KW-0347">Helicase</keyword>
<dbReference type="STRING" id="240176.A8NPM1"/>
<dbReference type="RefSeq" id="XP_001835363.2">
    <property type="nucleotide sequence ID" value="XM_001835311.2"/>
</dbReference>
<dbReference type="HOGENOM" id="CLU_002727_0_0_1"/>
<dbReference type="GO" id="GO:0005524">
    <property type="term" value="F:ATP binding"/>
    <property type="evidence" value="ECO:0007669"/>
    <property type="project" value="UniProtKB-KW"/>
</dbReference>
<dbReference type="OMA" id="GYRYIME"/>
<sequence>MEPTLTAYQGFPVVDHYGCPHCPTAGGQTYIRNHIVAKHAAEQAAQPQSPVHPIHTQRLNSAIFKTHVRVRKPSPSPNLDAPSNSTNFISQFESFHAFPPNPPQTIPNSRLISPWLKRCRWHLLVGSKDPLSLIDLVKTPGADDPLKWIPPLALQYYKQTSQLPDITHENVLHLINTSDATRGINHTPFQDVHQPETTHKQYSYVLARLLSALVRSPEGPNSLPLSIPLQKALCVFVEAKDLDSLQLVLEQLFFVEWSPTVQCPFPDPTLCFLAFINIKKKGEFSSPKDVTPDISKLTRLVRLCAINHYHSLVAQGVDSSSAWDRIKLFAFPDVVWVNAENDDYTTMLYKGHPVSVDGLRNVVKKIETTLLKVFHEDIIFDSSIRVNYSYPISDSLRNSEAGYSFISDPRNDFHHHRGLLANHIFSDPRLSEEFTISTPAGLQLNLIRVRQWLACLAEVEALTLLGVELTSGAPMRMTEIASTLARNTTTRTRNLMVAGPHVTIIGQYSKTSNNQQRDKILPHGVSSFFSDLLIQIHTHVRPLAQFFATHIWPDQPHVARLYQDLVFTDMGREFNSENLSKHLSMIAEPVLHWPMRVSDHRHINIALTRKLCKTSIDDLHSVDPMRVVHSYQAGHSPATEGRIYGLSHEETEGLSADTIVLFVRASISYQRVLKVVPSGAVSNYMQATTEAYTQPTTGPASPGSSPKPSDQALSAILRACHEPILKHLLALKGQMNHLQQSHDHIIQLLTNIPVHQPLAPATPNPFLDNDLDLEYVDPDPHPPPAVLATRSDAPPLPVSPDAPPLPPAAPQNPPQPQSRSDSLLTSQRIISTVHAQGTSSSLPPAFVSSDAPPLPPAAPQNPPQPARVQGTSDSSRTVQRIDNHTSPVHESTLLAHLSNVVRGPAKWRIPEQHAAVLALLQLKQDVVVCLRTGVGKSAVAIIPSMVEFGVTIIVVPFVSLLEDWKRRLTSARIPFHHFLGAQDTQPLGAHNIVLVSCDHHQPHDFDEAHVYFTDQDFRPDAMGEAYMIRKDLNCQVVLMSATLPPKAVTYLNHEFNLATPSVIRTSAARQELKLVLLPRACSTQESIVTFKEYFAKFQRRHPLRETDRYLIFVNSLKDGYAAKEALGLEFYHADSSQHPLSSREASAIYERWLQTPQGGLIASPAISAGTDYPSIRLTCHLSTPHSIVNFYQQASRAGRDGVLAHCVLIPRGYPSGPGSDTNDLPGRQKVINYADAKGFSSCVIGSHG</sequence>
<name>A8NPM1_COPC7</name>
<keyword evidence="2" id="KW-0547">Nucleotide-binding</keyword>
<comment type="similarity">
    <text evidence="1">Belongs to the helicase family. RecQ subfamily.</text>
</comment>
<proteinExistence type="inferred from homology"/>
<dbReference type="GO" id="GO:0005694">
    <property type="term" value="C:chromosome"/>
    <property type="evidence" value="ECO:0007669"/>
    <property type="project" value="TreeGrafter"/>
</dbReference>
<accession>A8NPM1</accession>
<dbReference type="EMBL" id="AACS02000008">
    <property type="protein sequence ID" value="EAU86454.2"/>
    <property type="molecule type" value="Genomic_DNA"/>
</dbReference>
<dbReference type="InParanoid" id="A8NPM1"/>
<organism evidence="8 9">
    <name type="scientific">Coprinopsis cinerea (strain Okayama-7 / 130 / ATCC MYA-4618 / FGSC 9003)</name>
    <name type="common">Inky cap fungus</name>
    <name type="synonym">Hormographiella aspergillata</name>
    <dbReference type="NCBI Taxonomy" id="240176"/>
    <lineage>
        <taxon>Eukaryota</taxon>
        <taxon>Fungi</taxon>
        <taxon>Dikarya</taxon>
        <taxon>Basidiomycota</taxon>
        <taxon>Agaricomycotina</taxon>
        <taxon>Agaricomycetes</taxon>
        <taxon>Agaricomycetidae</taxon>
        <taxon>Agaricales</taxon>
        <taxon>Agaricineae</taxon>
        <taxon>Psathyrellaceae</taxon>
        <taxon>Coprinopsis</taxon>
    </lineage>
</organism>
<dbReference type="InterPro" id="IPR027417">
    <property type="entry name" value="P-loop_NTPase"/>
</dbReference>
<evidence type="ECO:0000256" key="2">
    <source>
        <dbReference type="ARBA" id="ARBA00022741"/>
    </source>
</evidence>
<dbReference type="OrthoDB" id="3151137at2759"/>
<evidence type="ECO:0000256" key="6">
    <source>
        <dbReference type="SAM" id="MobiDB-lite"/>
    </source>
</evidence>
<dbReference type="AlphaFoldDB" id="A8NPM1"/>
<dbReference type="PANTHER" id="PTHR13710:SF145">
    <property type="entry name" value="ATP-DEPENDENT DNA HELICASE"/>
    <property type="match status" value="1"/>
</dbReference>
<feature type="domain" description="Helicase ATP-binding" evidence="7">
    <location>
        <begin position="917"/>
        <end position="1061"/>
    </location>
</feature>
<feature type="compositionally biased region" description="Pro residues" evidence="6">
    <location>
        <begin position="852"/>
        <end position="865"/>
    </location>
</feature>
<evidence type="ECO:0000256" key="3">
    <source>
        <dbReference type="ARBA" id="ARBA00022840"/>
    </source>
</evidence>
<comment type="caution">
    <text evidence="8">The sequence shown here is derived from an EMBL/GenBank/DDBJ whole genome shotgun (WGS) entry which is preliminary data.</text>
</comment>
<feature type="compositionally biased region" description="Polar residues" evidence="6">
    <location>
        <begin position="823"/>
        <end position="842"/>
    </location>
</feature>
<dbReference type="InterPro" id="IPR014001">
    <property type="entry name" value="Helicase_ATP-bd"/>
</dbReference>
<dbReference type="GO" id="GO:0005634">
    <property type="term" value="C:nucleus"/>
    <property type="evidence" value="ECO:0007669"/>
    <property type="project" value="TreeGrafter"/>
</dbReference>
<dbReference type="SUPFAM" id="SSF52540">
    <property type="entry name" value="P-loop containing nucleoside triphosphate hydrolases"/>
    <property type="match status" value="1"/>
</dbReference>
<dbReference type="Pfam" id="PF00271">
    <property type="entry name" value="Helicase_C"/>
    <property type="match status" value="1"/>
</dbReference>
<feature type="compositionally biased region" description="Pro residues" evidence="6">
    <location>
        <begin position="794"/>
        <end position="816"/>
    </location>
</feature>
<dbReference type="Pfam" id="PF00270">
    <property type="entry name" value="DEAD"/>
    <property type="match status" value="1"/>
</dbReference>
<evidence type="ECO:0000313" key="9">
    <source>
        <dbReference type="Proteomes" id="UP000001861"/>
    </source>
</evidence>
<reference evidence="8 9" key="1">
    <citation type="journal article" date="2010" name="Proc. Natl. Acad. Sci. U.S.A.">
        <title>Insights into evolution of multicellular fungi from the assembled chromosomes of the mushroom Coprinopsis cinerea (Coprinus cinereus).</title>
        <authorList>
            <person name="Stajich J.E."/>
            <person name="Wilke S.K."/>
            <person name="Ahren D."/>
            <person name="Au C.H."/>
            <person name="Birren B.W."/>
            <person name="Borodovsky M."/>
            <person name="Burns C."/>
            <person name="Canback B."/>
            <person name="Casselton L.A."/>
            <person name="Cheng C.K."/>
            <person name="Deng J."/>
            <person name="Dietrich F.S."/>
            <person name="Fargo D.C."/>
            <person name="Farman M.L."/>
            <person name="Gathman A.C."/>
            <person name="Goldberg J."/>
            <person name="Guigo R."/>
            <person name="Hoegger P.J."/>
            <person name="Hooker J.B."/>
            <person name="Huggins A."/>
            <person name="James T.Y."/>
            <person name="Kamada T."/>
            <person name="Kilaru S."/>
            <person name="Kodira C."/>
            <person name="Kues U."/>
            <person name="Kupfer D."/>
            <person name="Kwan H.S."/>
            <person name="Lomsadze A."/>
            <person name="Li W."/>
            <person name="Lilly W.W."/>
            <person name="Ma L.J."/>
            <person name="Mackey A.J."/>
            <person name="Manning G."/>
            <person name="Martin F."/>
            <person name="Muraguchi H."/>
            <person name="Natvig D.O."/>
            <person name="Palmerini H."/>
            <person name="Ramesh M.A."/>
            <person name="Rehmeyer C.J."/>
            <person name="Roe B.A."/>
            <person name="Shenoy N."/>
            <person name="Stanke M."/>
            <person name="Ter-Hovhannisyan V."/>
            <person name="Tunlid A."/>
            <person name="Velagapudi R."/>
            <person name="Vision T.J."/>
            <person name="Zeng Q."/>
            <person name="Zolan M.E."/>
            <person name="Pukkila P.J."/>
        </authorList>
    </citation>
    <scope>NUCLEOTIDE SEQUENCE [LARGE SCALE GENOMIC DNA]</scope>
    <source>
        <strain evidence="9">Okayama-7 / 130 / ATCC MYA-4618 / FGSC 9003</strain>
    </source>
</reference>
<dbReference type="GeneID" id="6011895"/>
<dbReference type="eggNOG" id="KOG0351">
    <property type="taxonomic scope" value="Eukaryota"/>
</dbReference>
<feature type="region of interest" description="Disordered" evidence="6">
    <location>
        <begin position="760"/>
        <end position="877"/>
    </location>
</feature>
<evidence type="ECO:0000313" key="8">
    <source>
        <dbReference type="EMBL" id="EAU86454.2"/>
    </source>
</evidence>
<dbReference type="GO" id="GO:0043138">
    <property type="term" value="F:3'-5' DNA helicase activity"/>
    <property type="evidence" value="ECO:0007669"/>
    <property type="project" value="UniProtKB-EC"/>
</dbReference>
<gene>
    <name evidence="8" type="ORF">CC1G_13450</name>
</gene>
<evidence type="ECO:0000259" key="7">
    <source>
        <dbReference type="PROSITE" id="PS51192"/>
    </source>
</evidence>
<dbReference type="EC" id="5.6.2.4" evidence="5"/>
<comment type="catalytic activity">
    <reaction evidence="4">
        <text>Couples ATP hydrolysis with the unwinding of duplex DNA by translocating in the 3'-5' direction.</text>
        <dbReference type="EC" id="5.6.2.4"/>
    </reaction>
</comment>
<protein>
    <recommendedName>
        <fullName evidence="5">DNA 3'-5' helicase</fullName>
        <ecNumber evidence="5">5.6.2.4</ecNumber>
    </recommendedName>
</protein>
<evidence type="ECO:0000256" key="5">
    <source>
        <dbReference type="ARBA" id="ARBA00034808"/>
    </source>
</evidence>